<dbReference type="Proteomes" id="UP000815325">
    <property type="component" value="Unassembled WGS sequence"/>
</dbReference>
<comment type="caution">
    <text evidence="1">The sequence shown here is derived from an EMBL/GenBank/DDBJ whole genome shotgun (WGS) entry which is preliminary data.</text>
</comment>
<evidence type="ECO:0000313" key="1">
    <source>
        <dbReference type="EMBL" id="KAF5826264.1"/>
    </source>
</evidence>
<feature type="non-terminal residue" evidence="1">
    <location>
        <position position="119"/>
    </location>
</feature>
<protein>
    <submittedName>
        <fullName evidence="1">Uncharacterized protein</fullName>
    </submittedName>
</protein>
<proteinExistence type="predicted"/>
<evidence type="ECO:0000313" key="2">
    <source>
        <dbReference type="Proteomes" id="UP000815325"/>
    </source>
</evidence>
<reference evidence="1" key="1">
    <citation type="submission" date="2017-08" db="EMBL/GenBank/DDBJ databases">
        <authorList>
            <person name="Polle J.E."/>
            <person name="Barry K."/>
            <person name="Cushman J."/>
            <person name="Schmutz J."/>
            <person name="Tran D."/>
            <person name="Hathwaick L.T."/>
            <person name="Yim W.C."/>
            <person name="Jenkins J."/>
            <person name="Mckie-Krisberg Z.M."/>
            <person name="Prochnik S."/>
            <person name="Lindquist E."/>
            <person name="Dockter R.B."/>
            <person name="Adam C."/>
            <person name="Molina H."/>
            <person name="Bunkerborg J."/>
            <person name="Jin E."/>
            <person name="Buchheim M."/>
            <person name="Magnuson J."/>
        </authorList>
    </citation>
    <scope>NUCLEOTIDE SEQUENCE</scope>
    <source>
        <strain evidence="1">CCAP 19/18</strain>
    </source>
</reference>
<name>A0ABQ7FV40_DUNSA</name>
<organism evidence="1 2">
    <name type="scientific">Dunaliella salina</name>
    <name type="common">Green alga</name>
    <name type="synonym">Protococcus salinus</name>
    <dbReference type="NCBI Taxonomy" id="3046"/>
    <lineage>
        <taxon>Eukaryota</taxon>
        <taxon>Viridiplantae</taxon>
        <taxon>Chlorophyta</taxon>
        <taxon>core chlorophytes</taxon>
        <taxon>Chlorophyceae</taxon>
        <taxon>CS clade</taxon>
        <taxon>Chlamydomonadales</taxon>
        <taxon>Dunaliellaceae</taxon>
        <taxon>Dunaliella</taxon>
    </lineage>
</organism>
<dbReference type="EMBL" id="MU071117">
    <property type="protein sequence ID" value="KAF5826264.1"/>
    <property type="molecule type" value="Genomic_DNA"/>
</dbReference>
<sequence>MYYQLMARFRDLLDGILAYTKDYNNKNFIVKLLMTGHAREQYQEMMDNLAKLLADRSSEVKHLVVELGGYDAVASSDAKLDEVVKHLDSGRQIEIAVLKKQARAGLMALEAAQEEGVHS</sequence>
<gene>
    <name evidence="1" type="ORF">DUNSADRAFT_3875</name>
</gene>
<keyword evidence="2" id="KW-1185">Reference proteome</keyword>
<accession>A0ABQ7FV40</accession>